<evidence type="ECO:0000313" key="4">
    <source>
        <dbReference type="Proteomes" id="UP001240250"/>
    </source>
</evidence>
<gene>
    <name evidence="3" type="ORF">JO380_002703</name>
</gene>
<feature type="region of interest" description="Disordered" evidence="1">
    <location>
        <begin position="24"/>
        <end position="45"/>
    </location>
</feature>
<organism evidence="3 4">
    <name type="scientific">Cellulomonas iranensis</name>
    <dbReference type="NCBI Taxonomy" id="76862"/>
    <lineage>
        <taxon>Bacteria</taxon>
        <taxon>Bacillati</taxon>
        <taxon>Actinomycetota</taxon>
        <taxon>Actinomycetes</taxon>
        <taxon>Micrococcales</taxon>
        <taxon>Cellulomonadaceae</taxon>
        <taxon>Cellulomonas</taxon>
    </lineage>
</organism>
<reference evidence="3 4" key="1">
    <citation type="submission" date="2023-07" db="EMBL/GenBank/DDBJ databases">
        <title>Sequencing the genomes of 1000 actinobacteria strains.</title>
        <authorList>
            <person name="Klenk H.-P."/>
        </authorList>
    </citation>
    <scope>NUCLEOTIDE SEQUENCE [LARGE SCALE GENOMIC DNA]</scope>
    <source>
        <strain evidence="3 4">DSM 14785</strain>
    </source>
</reference>
<dbReference type="RefSeq" id="WP_134850611.1">
    <property type="nucleotide sequence ID" value="NZ_CP194061.1"/>
</dbReference>
<evidence type="ECO:0000256" key="2">
    <source>
        <dbReference type="SAM" id="SignalP"/>
    </source>
</evidence>
<dbReference type="PROSITE" id="PS51257">
    <property type="entry name" value="PROKAR_LIPOPROTEIN"/>
    <property type="match status" value="1"/>
</dbReference>
<feature type="signal peptide" evidence="2">
    <location>
        <begin position="1"/>
        <end position="23"/>
    </location>
</feature>
<sequence length="201" mass="20406">MRVLGAAVAVVAALTLSACSQDAAEGEGGASSTAPTAPTGGWDITTLEGVDGASRSTVDGIGIDVPADFTSDERTSGEDTTQLVLQREGAARSEVNLTVTRDEDVDDAGVDAAAATAFAQLGASGIASDLEQVPLTWEGFGHAVAVRGVLTLDDGTELDVEYVTTRDPAGTRVVGVWAEAPRGGLADSVAYEVLRTVRVDG</sequence>
<evidence type="ECO:0008006" key="5">
    <source>
        <dbReference type="Google" id="ProtNLM"/>
    </source>
</evidence>
<proteinExistence type="predicted"/>
<dbReference type="Proteomes" id="UP001240250">
    <property type="component" value="Unassembled WGS sequence"/>
</dbReference>
<name>A0ABU0GP28_9CELL</name>
<dbReference type="EMBL" id="JAUSVM010000001">
    <property type="protein sequence ID" value="MDQ0426322.1"/>
    <property type="molecule type" value="Genomic_DNA"/>
</dbReference>
<feature type="chain" id="PRO_5045566429" description="Lipoprotein" evidence="2">
    <location>
        <begin position="24"/>
        <end position="201"/>
    </location>
</feature>
<comment type="caution">
    <text evidence="3">The sequence shown here is derived from an EMBL/GenBank/DDBJ whole genome shotgun (WGS) entry which is preliminary data.</text>
</comment>
<keyword evidence="4" id="KW-1185">Reference proteome</keyword>
<evidence type="ECO:0000256" key="1">
    <source>
        <dbReference type="SAM" id="MobiDB-lite"/>
    </source>
</evidence>
<protein>
    <recommendedName>
        <fullName evidence="5">Lipoprotein</fullName>
    </recommendedName>
</protein>
<accession>A0ABU0GP28</accession>
<keyword evidence="2" id="KW-0732">Signal</keyword>
<evidence type="ECO:0000313" key="3">
    <source>
        <dbReference type="EMBL" id="MDQ0426322.1"/>
    </source>
</evidence>